<sequence>MDTLICSNINFFATKIDFNNCYYKYLLRYITLKMDKIMKYREDVDSIMWDLLRTETFMIEDLEDIINTVTLTIRQYDKTFSRSQMKAIVNFHIGCKYDNSFLYDTKNETDKQIIMKKIEDDSSHSDDMSFGGLDMNDSIEEVIIPYLNSEIEKDKTVVNCAADLISHRHDYNAGRYAEKKYIRRKERIVEIKAIPQPEQKSEAWLKQRKKCITATGVSTALDEDPYNHPAKFLLEKCDRGIPFKENKNTHHGVKYEEIGSMFYAFRNNIDVADYGLLQHEEYPFIGASPDGICEKTAKDGSGLSKIVGRLLEIKFPATREILTSGDLDGDICPHQYYLQCLTQMFVTKMDECDFLQCKIEEYESYDDFVKDSQSKIPGLSKSSNLEKGCIIQLLPKKLVNDDDKLMCLYKAQYLYPSKLHMTIDETEKWIANEIINFSSHKFSKEYVIDKPIFWKLTKVTCHLIKQDNEWMMRRLPELQQFWDYVEFYRKHEDKLNDIETFVKEVGDDKTALIFERVNKHFLEFNKKSKYKPLYQQINPWRAKFIKKKEDYKKRFWQKK</sequence>
<evidence type="ECO:0000259" key="1">
    <source>
        <dbReference type="Pfam" id="PF09588"/>
    </source>
</evidence>
<name>A0A6C0C768_9ZZZZ</name>
<protein>
    <recommendedName>
        <fullName evidence="1">YqaJ viral recombinase domain-containing protein</fullName>
    </recommendedName>
</protein>
<dbReference type="InterPro" id="IPR019080">
    <property type="entry name" value="YqaJ_viral_recombinase"/>
</dbReference>
<dbReference type="Gene3D" id="3.90.320.10">
    <property type="match status" value="1"/>
</dbReference>
<dbReference type="PANTHER" id="PTHR46609:SF6">
    <property type="entry name" value="EXONUCLEASE, PHAGE-TYPE_RECB, C-TERMINAL DOMAIN-CONTAINING PROTEIN-RELATED"/>
    <property type="match status" value="1"/>
</dbReference>
<proteinExistence type="predicted"/>
<feature type="domain" description="YqaJ viral recombinase" evidence="1">
    <location>
        <begin position="204"/>
        <end position="349"/>
    </location>
</feature>
<dbReference type="InterPro" id="IPR011335">
    <property type="entry name" value="Restrct_endonuc-II-like"/>
</dbReference>
<dbReference type="SUPFAM" id="SSF52980">
    <property type="entry name" value="Restriction endonuclease-like"/>
    <property type="match status" value="1"/>
</dbReference>
<dbReference type="CDD" id="cd22343">
    <property type="entry name" value="PDDEXK_lambda_exonuclease-like"/>
    <property type="match status" value="1"/>
</dbReference>
<dbReference type="EMBL" id="MN739353">
    <property type="protein sequence ID" value="QHT00173.1"/>
    <property type="molecule type" value="Genomic_DNA"/>
</dbReference>
<accession>A0A6C0C768</accession>
<organism evidence="2">
    <name type="scientific">viral metagenome</name>
    <dbReference type="NCBI Taxonomy" id="1070528"/>
    <lineage>
        <taxon>unclassified sequences</taxon>
        <taxon>metagenomes</taxon>
        <taxon>organismal metagenomes</taxon>
    </lineage>
</organism>
<dbReference type="AlphaFoldDB" id="A0A6C0C768"/>
<dbReference type="InterPro" id="IPR017482">
    <property type="entry name" value="Lambda-type_endonuclease"/>
</dbReference>
<reference evidence="2" key="1">
    <citation type="journal article" date="2020" name="Nature">
        <title>Giant virus diversity and host interactions through global metagenomics.</title>
        <authorList>
            <person name="Schulz F."/>
            <person name="Roux S."/>
            <person name="Paez-Espino D."/>
            <person name="Jungbluth S."/>
            <person name="Walsh D.A."/>
            <person name="Denef V.J."/>
            <person name="McMahon K.D."/>
            <person name="Konstantinidis K.T."/>
            <person name="Eloe-Fadrosh E.A."/>
            <person name="Kyrpides N.C."/>
            <person name="Woyke T."/>
        </authorList>
    </citation>
    <scope>NUCLEOTIDE SEQUENCE</scope>
    <source>
        <strain evidence="2">GVMAG-M-3300020192-26</strain>
    </source>
</reference>
<dbReference type="InterPro" id="IPR011604">
    <property type="entry name" value="PDDEXK-like_dom_sf"/>
</dbReference>
<dbReference type="PANTHER" id="PTHR46609">
    <property type="entry name" value="EXONUCLEASE, PHAGE-TYPE/RECB, C-TERMINAL DOMAIN-CONTAINING PROTEIN"/>
    <property type="match status" value="1"/>
</dbReference>
<evidence type="ECO:0000313" key="2">
    <source>
        <dbReference type="EMBL" id="QHT00173.1"/>
    </source>
</evidence>
<dbReference type="InterPro" id="IPR051703">
    <property type="entry name" value="NF-kappa-B_Signaling_Reg"/>
</dbReference>
<dbReference type="Pfam" id="PF09588">
    <property type="entry name" value="YqaJ"/>
    <property type="match status" value="1"/>
</dbReference>
<dbReference type="NCBIfam" id="TIGR03033">
    <property type="entry name" value="phage_rel_nuc"/>
    <property type="match status" value="1"/>
</dbReference>